<dbReference type="RefSeq" id="WP_205156743.1">
    <property type="nucleotide sequence ID" value="NZ_JAFEUM010000001.1"/>
</dbReference>
<name>A0ABS2HGC4_9VIBR</name>
<dbReference type="NCBIfam" id="TIGR00229">
    <property type="entry name" value="sensory_box"/>
    <property type="match status" value="1"/>
</dbReference>
<keyword evidence="11" id="KW-0902">Two-component regulatory system</keyword>
<dbReference type="InterPro" id="IPR036097">
    <property type="entry name" value="HisK_dim/P_sf"/>
</dbReference>
<dbReference type="Pfam" id="PF01627">
    <property type="entry name" value="Hpt"/>
    <property type="match status" value="1"/>
</dbReference>
<evidence type="ECO:0000256" key="3">
    <source>
        <dbReference type="ARBA" id="ARBA00012438"/>
    </source>
</evidence>
<keyword evidence="5 14" id="KW-0597">Phosphoprotein</keyword>
<keyword evidence="21" id="KW-1185">Reference proteome</keyword>
<evidence type="ECO:0000256" key="8">
    <source>
        <dbReference type="ARBA" id="ARBA00022801"/>
    </source>
</evidence>
<dbReference type="SUPFAM" id="SSF55874">
    <property type="entry name" value="ATPase domain of HSP90 chaperone/DNA topoisomerase II/histidine kinase"/>
    <property type="match status" value="1"/>
</dbReference>
<dbReference type="PRINTS" id="PR00344">
    <property type="entry name" value="BCTRLSENSOR"/>
</dbReference>
<dbReference type="CDD" id="cd01007">
    <property type="entry name" value="PBP2_BvgS_HisK_like"/>
    <property type="match status" value="2"/>
</dbReference>
<evidence type="ECO:0000256" key="13">
    <source>
        <dbReference type="PROSITE-ProRule" id="PRU00110"/>
    </source>
</evidence>
<evidence type="ECO:0000313" key="20">
    <source>
        <dbReference type="EMBL" id="MBM7035114.1"/>
    </source>
</evidence>
<evidence type="ECO:0000256" key="10">
    <source>
        <dbReference type="ARBA" id="ARBA00022989"/>
    </source>
</evidence>
<proteinExistence type="predicted"/>
<dbReference type="Gene3D" id="3.30.450.20">
    <property type="entry name" value="PAS domain"/>
    <property type="match status" value="1"/>
</dbReference>
<dbReference type="SUPFAM" id="SSF53850">
    <property type="entry name" value="Periplasmic binding protein-like II"/>
    <property type="match status" value="3"/>
</dbReference>
<dbReference type="PROSITE" id="PS50894">
    <property type="entry name" value="HPT"/>
    <property type="match status" value="1"/>
</dbReference>
<evidence type="ECO:0000256" key="4">
    <source>
        <dbReference type="ARBA" id="ARBA00022475"/>
    </source>
</evidence>
<feature type="chain" id="PRO_5046699103" description="histidine kinase" evidence="16">
    <location>
        <begin position="19"/>
        <end position="1783"/>
    </location>
</feature>
<dbReference type="Pfam" id="PF00512">
    <property type="entry name" value="HisKA"/>
    <property type="match status" value="1"/>
</dbReference>
<dbReference type="Gene3D" id="3.40.50.2300">
    <property type="match status" value="1"/>
</dbReference>
<keyword evidence="10 15" id="KW-1133">Transmembrane helix</keyword>
<protein>
    <recommendedName>
        <fullName evidence="3">histidine kinase</fullName>
        <ecNumber evidence="3">2.7.13.3</ecNumber>
    </recommendedName>
</protein>
<evidence type="ECO:0000256" key="14">
    <source>
        <dbReference type="PROSITE-ProRule" id="PRU00169"/>
    </source>
</evidence>
<dbReference type="SMART" id="SM00388">
    <property type="entry name" value="HisKA"/>
    <property type="match status" value="1"/>
</dbReference>
<dbReference type="PANTHER" id="PTHR45339">
    <property type="entry name" value="HYBRID SIGNAL TRANSDUCTION HISTIDINE KINASE J"/>
    <property type="match status" value="1"/>
</dbReference>
<evidence type="ECO:0000256" key="6">
    <source>
        <dbReference type="ARBA" id="ARBA00022692"/>
    </source>
</evidence>
<dbReference type="PROSITE" id="PS50109">
    <property type="entry name" value="HIS_KIN"/>
    <property type="match status" value="1"/>
</dbReference>
<evidence type="ECO:0000256" key="9">
    <source>
        <dbReference type="ARBA" id="ARBA00022840"/>
    </source>
</evidence>
<evidence type="ECO:0000256" key="5">
    <source>
        <dbReference type="ARBA" id="ARBA00022553"/>
    </source>
</evidence>
<reference evidence="20 21" key="1">
    <citation type="submission" date="2021-02" db="EMBL/GenBank/DDBJ databases">
        <authorList>
            <person name="Park J.-S."/>
        </authorList>
    </citation>
    <scope>NUCLEOTIDE SEQUENCE [LARGE SCALE GENOMIC DNA]</scope>
    <source>
        <strain evidence="20 21">188UL20-2</strain>
    </source>
</reference>
<dbReference type="SMART" id="SM00387">
    <property type="entry name" value="HATPase_c"/>
    <property type="match status" value="1"/>
</dbReference>
<keyword evidence="4" id="KW-1003">Cell membrane</keyword>
<dbReference type="EC" id="2.7.13.3" evidence="3"/>
<comment type="subcellular location">
    <subcellularLocation>
        <location evidence="2">Cell membrane</location>
        <topology evidence="2">Multi-pass membrane protein</topology>
    </subcellularLocation>
</comment>
<evidence type="ECO:0000259" key="19">
    <source>
        <dbReference type="PROSITE" id="PS50894"/>
    </source>
</evidence>
<keyword evidence="6 15" id="KW-0812">Transmembrane</keyword>
<sequence length="1783" mass="200747">MRFILPFLSLLFSTLLFASEMQITDQEKDWLIKNPTLKVAYSRAYYPFIYLDTQGQQRGIVRDYLDIIETSLGIDFDYVDVTGKTSEEMLTLIESGEIDLMPMLLDTPKILNRIASTQSYFPFDLYHFGSSRSDTPSLWDTSSYESSNIGIWEGSLVKELIQKTYPGATIKVFKNKRSAIRALDAGEIDIVIAELLTTQYLIEELNLFNIDLLTKANIMDSTVLTMGTKNSNATLLQLVNKSLTNITLRQENSIRTQWLKNKQYTQPIHGVYKQGAQPYVYGQKSNYGLEVSIVQHILEDMGFYIDGIVSQQTNTLEEEFNSDSNLDFALGQFEPSSTLYHSAPYFTLEYGLLISSENPELVSAEERAGEDQFRLGYIAGEQDSPIHQIVQTIRTEYPNVNITPFPTLEAAQSGLESQQIDGILFEKNAFRWLLNNQIFDSVSRLSFLNEKFENLTLPLTVAFRDEKLRDLFNDNLSEFTRSPLYNRVISFAHNNDLTPLIARSNLLTNILAYYVNKQDLQSIEKVINIFHLPGDLRAIEIFSDQLPLRRVIYMEADNKMQQVNHLPQRNLARLERDLVLAENAQINVIGKIHIYTDLDQHYQSGAYIPPLKSFNQFSEEDFQYLELQYRQLGLDNTKLNLTTEELAWIADNPIVEVGVDPVALPYEGFVDGQYVGIIAEILSLLSEATEINFAPIEVDSWSDTIKLVESQSVKLVSAAAENSYLSLNYKASIPIFTDRLAIAMRDTLPDPQFTIADLSGKKVAILSAAANTPLIKSRFPNIDWQIVSSTSEGLTLMDAKQVDAVIDTSFVLKYLIQQMELDKVNVVTTLQYSISPTFHTLDRDHIFASILSKAINSLKADDVYNLQQKWAPTKVIEKVDYTLFIVSSIFSIVIIIVFYLSYRRLTHQVEKTEIAQKQAEFQQQQLFEILNSSPIAVAIVQSDTAVYTNNRALELFKLGDDTIGDYNVNNIYDSPQTRENIYQALMSEGKYVDVEMGFKKSDGTLFTGLASYYLIPYNGGNATLFWAYDISEIKELTHALEHSKEVADKANQAKSDFLANMSHEIRTPMNAIIGMSHLALNEELPPLAKRYVEKVSVSANSLLNVINDILDISKIEAGKLDIDPHPFELQNLIRNVLDVTAVKVSEKSLKLYVDIGADVPRHFVGDSNRIAQILLNLTNNAAKFTEHGSITLSLKLLSAEQNSATIRFAVKDTGIGITAQQQAILFESFQQADASTTRKYGGTGLGLSISKQLVTLMGGHIGVTSEINTGSEFHFELSIPVDPTKEDYQTWCQQISLHAERVEVWIQNSDQTSNRLISGALSQVNSEGHFFDNLTDIPVTAQGQKQLVVLLGTSVTPTQLRSAIELSKRNHWQIVVPNQDETIVNTLFKEGITHLPDPALPSEFYRALFNLDSVYQNTTDHAHLLATHRDKMIAKSILLVEDNEINQELACGLLEEYKVNIDIAGNGKIAVNKARDNHYDLIFMDIQMPILGGLEATQQIRQFDTQTPIVAMTANVMVDDLEHVKLVGMNDFLAKPIEMREFERVLLTYLAKVSPSMASHSDTAIPPESDSVILSSEVFDPTAALVNTNNNQTLLMRILNQTLANTPQRLNNLQHFIEQQQWNDATREAHTLKSVFGSIGAKKLQQLCADYEAYFSTEPDNVAHGLDDLLPHYQQLSTRITAYIAEISQVTHSLDEPLKEDLSTGQETPLADCVPMLERLLVLVDEYDIDAGELSLTLVERLKHTHFSVAINDIEKQISGYHYDGATQQLKALLKEIQQQLES</sequence>
<feature type="domain" description="Response regulatory" evidence="18">
    <location>
        <begin position="1436"/>
        <end position="1550"/>
    </location>
</feature>
<dbReference type="Gene3D" id="3.40.190.10">
    <property type="entry name" value="Periplasmic binding protein-like II"/>
    <property type="match status" value="6"/>
</dbReference>
<keyword evidence="8" id="KW-0378">Hydrolase</keyword>
<evidence type="ECO:0000256" key="15">
    <source>
        <dbReference type="SAM" id="Phobius"/>
    </source>
</evidence>
<dbReference type="Gene3D" id="1.20.120.160">
    <property type="entry name" value="HPT domain"/>
    <property type="match status" value="1"/>
</dbReference>
<dbReference type="Gene3D" id="1.10.287.130">
    <property type="match status" value="1"/>
</dbReference>
<dbReference type="Pfam" id="PF00072">
    <property type="entry name" value="Response_reg"/>
    <property type="match status" value="1"/>
</dbReference>
<evidence type="ECO:0000313" key="21">
    <source>
        <dbReference type="Proteomes" id="UP000809621"/>
    </source>
</evidence>
<evidence type="ECO:0000256" key="16">
    <source>
        <dbReference type="SAM" id="SignalP"/>
    </source>
</evidence>
<evidence type="ECO:0000259" key="17">
    <source>
        <dbReference type="PROSITE" id="PS50109"/>
    </source>
</evidence>
<keyword evidence="9" id="KW-0067">ATP-binding</keyword>
<gene>
    <name evidence="20" type="ORF">JQC93_01740</name>
</gene>
<dbReference type="SUPFAM" id="SSF52172">
    <property type="entry name" value="CheY-like"/>
    <property type="match status" value="1"/>
</dbReference>
<feature type="domain" description="Histidine kinase" evidence="17">
    <location>
        <begin position="1060"/>
        <end position="1281"/>
    </location>
</feature>
<dbReference type="SMART" id="SM00073">
    <property type="entry name" value="HPT"/>
    <property type="match status" value="1"/>
</dbReference>
<dbReference type="Proteomes" id="UP000809621">
    <property type="component" value="Unassembled WGS sequence"/>
</dbReference>
<dbReference type="SUPFAM" id="SSF55785">
    <property type="entry name" value="PYP-like sensor domain (PAS domain)"/>
    <property type="match status" value="1"/>
</dbReference>
<dbReference type="SUPFAM" id="SSF47226">
    <property type="entry name" value="Histidine-containing phosphotransfer domain, HPT domain"/>
    <property type="match status" value="1"/>
</dbReference>
<dbReference type="InterPro" id="IPR004358">
    <property type="entry name" value="Sig_transdc_His_kin-like_C"/>
</dbReference>
<keyword evidence="12 15" id="KW-0472">Membrane</keyword>
<dbReference type="InterPro" id="IPR036890">
    <property type="entry name" value="HATPase_C_sf"/>
</dbReference>
<dbReference type="InterPro" id="IPR005467">
    <property type="entry name" value="His_kinase_dom"/>
</dbReference>
<dbReference type="InterPro" id="IPR003594">
    <property type="entry name" value="HATPase_dom"/>
</dbReference>
<evidence type="ECO:0000256" key="1">
    <source>
        <dbReference type="ARBA" id="ARBA00000085"/>
    </source>
</evidence>
<dbReference type="Pfam" id="PF00497">
    <property type="entry name" value="SBP_bac_3"/>
    <property type="match status" value="1"/>
</dbReference>
<dbReference type="CDD" id="cd00088">
    <property type="entry name" value="HPT"/>
    <property type="match status" value="1"/>
</dbReference>
<feature type="transmembrane region" description="Helical" evidence="15">
    <location>
        <begin position="881"/>
        <end position="902"/>
    </location>
</feature>
<dbReference type="InterPro" id="IPR035965">
    <property type="entry name" value="PAS-like_dom_sf"/>
</dbReference>
<dbReference type="EMBL" id="JAFEUM010000001">
    <property type="protein sequence ID" value="MBM7035114.1"/>
    <property type="molecule type" value="Genomic_DNA"/>
</dbReference>
<keyword evidence="7" id="KW-0547">Nucleotide-binding</keyword>
<dbReference type="Pfam" id="PF02518">
    <property type="entry name" value="HATPase_c"/>
    <property type="match status" value="1"/>
</dbReference>
<dbReference type="InterPro" id="IPR036641">
    <property type="entry name" value="HPT_dom_sf"/>
</dbReference>
<dbReference type="CDD" id="cd16922">
    <property type="entry name" value="HATPase_EvgS-ArcB-TorS-like"/>
    <property type="match status" value="1"/>
</dbReference>
<keyword evidence="16" id="KW-0732">Signal</keyword>
<dbReference type="SUPFAM" id="SSF47384">
    <property type="entry name" value="Homodimeric domain of signal transducing histidine kinase"/>
    <property type="match status" value="1"/>
</dbReference>
<organism evidence="20 21">
    <name type="scientific">Vibrio ulleungensis</name>
    <dbReference type="NCBI Taxonomy" id="2807619"/>
    <lineage>
        <taxon>Bacteria</taxon>
        <taxon>Pseudomonadati</taxon>
        <taxon>Pseudomonadota</taxon>
        <taxon>Gammaproteobacteria</taxon>
        <taxon>Vibrionales</taxon>
        <taxon>Vibrionaceae</taxon>
        <taxon>Vibrio</taxon>
    </lineage>
</organism>
<comment type="caution">
    <text evidence="20">The sequence shown here is derived from an EMBL/GenBank/DDBJ whole genome shotgun (WGS) entry which is preliminary data.</text>
</comment>
<dbReference type="CDD" id="cd17546">
    <property type="entry name" value="REC_hyHK_CKI1_RcsC-like"/>
    <property type="match status" value="1"/>
</dbReference>
<dbReference type="InterPro" id="IPR000014">
    <property type="entry name" value="PAS"/>
</dbReference>
<feature type="modified residue" description="Phosphohistidine" evidence="13">
    <location>
        <position position="1630"/>
    </location>
</feature>
<feature type="modified residue" description="4-aspartylphosphate" evidence="14">
    <location>
        <position position="1485"/>
    </location>
</feature>
<dbReference type="SMART" id="SM00448">
    <property type="entry name" value="REC"/>
    <property type="match status" value="1"/>
</dbReference>
<evidence type="ECO:0000256" key="2">
    <source>
        <dbReference type="ARBA" id="ARBA00004651"/>
    </source>
</evidence>
<dbReference type="SMART" id="SM00062">
    <property type="entry name" value="PBPb"/>
    <property type="match status" value="2"/>
</dbReference>
<comment type="catalytic activity">
    <reaction evidence="1">
        <text>ATP + protein L-histidine = ADP + protein N-phospho-L-histidine.</text>
        <dbReference type="EC" id="2.7.13.3"/>
    </reaction>
</comment>
<feature type="signal peptide" evidence="16">
    <location>
        <begin position="1"/>
        <end position="18"/>
    </location>
</feature>
<evidence type="ECO:0000256" key="7">
    <source>
        <dbReference type="ARBA" id="ARBA00022741"/>
    </source>
</evidence>
<dbReference type="Gene3D" id="3.30.565.10">
    <property type="entry name" value="Histidine kinase-like ATPase, C-terminal domain"/>
    <property type="match status" value="1"/>
</dbReference>
<evidence type="ECO:0000256" key="11">
    <source>
        <dbReference type="ARBA" id="ARBA00023012"/>
    </source>
</evidence>
<dbReference type="PROSITE" id="PS50110">
    <property type="entry name" value="RESPONSE_REGULATORY"/>
    <property type="match status" value="1"/>
</dbReference>
<dbReference type="InterPro" id="IPR003661">
    <property type="entry name" value="HisK_dim/P_dom"/>
</dbReference>
<dbReference type="InterPro" id="IPR008207">
    <property type="entry name" value="Sig_transdc_His_kin_Hpt_dom"/>
</dbReference>
<dbReference type="PANTHER" id="PTHR45339:SF1">
    <property type="entry name" value="HYBRID SIGNAL TRANSDUCTION HISTIDINE KINASE J"/>
    <property type="match status" value="1"/>
</dbReference>
<dbReference type="InterPro" id="IPR001789">
    <property type="entry name" value="Sig_transdc_resp-reg_receiver"/>
</dbReference>
<evidence type="ECO:0000259" key="18">
    <source>
        <dbReference type="PROSITE" id="PS50110"/>
    </source>
</evidence>
<feature type="domain" description="HPt" evidence="19">
    <location>
        <begin position="1591"/>
        <end position="1683"/>
    </location>
</feature>
<dbReference type="CDD" id="cd00082">
    <property type="entry name" value="HisKA"/>
    <property type="match status" value="1"/>
</dbReference>
<accession>A0ABS2HGC4</accession>
<dbReference type="InterPro" id="IPR001638">
    <property type="entry name" value="Solute-binding_3/MltF_N"/>
</dbReference>
<dbReference type="InterPro" id="IPR011006">
    <property type="entry name" value="CheY-like_superfamily"/>
</dbReference>
<evidence type="ECO:0000256" key="12">
    <source>
        <dbReference type="ARBA" id="ARBA00023136"/>
    </source>
</evidence>